<protein>
    <submittedName>
        <fullName evidence="6">Putative zinc finger protein</fullName>
    </submittedName>
</protein>
<dbReference type="InterPro" id="IPR027383">
    <property type="entry name" value="Znf_put"/>
</dbReference>
<dbReference type="Gene3D" id="1.10.10.1320">
    <property type="entry name" value="Anti-sigma factor, zinc-finger domain"/>
    <property type="match status" value="1"/>
</dbReference>
<evidence type="ECO:0000313" key="5">
    <source>
        <dbReference type="EMBL" id="GIM87599.1"/>
    </source>
</evidence>
<dbReference type="Pfam" id="PF13490">
    <property type="entry name" value="zf-HC2"/>
    <property type="match status" value="1"/>
</dbReference>
<dbReference type="InterPro" id="IPR041916">
    <property type="entry name" value="Anti_sigma_zinc_sf"/>
</dbReference>
<evidence type="ECO:0000256" key="3">
    <source>
        <dbReference type="SAM" id="Phobius"/>
    </source>
</evidence>
<accession>A0A542XLC8</accession>
<keyword evidence="8" id="KW-1185">Reference proteome</keyword>
<dbReference type="Proteomes" id="UP000677457">
    <property type="component" value="Unassembled WGS sequence"/>
</dbReference>
<dbReference type="EMBL" id="BOQM01000044">
    <property type="protein sequence ID" value="GIM87599.1"/>
    <property type="molecule type" value="Genomic_DNA"/>
</dbReference>
<evidence type="ECO:0000256" key="1">
    <source>
        <dbReference type="ARBA" id="ARBA00023015"/>
    </source>
</evidence>
<evidence type="ECO:0000313" key="7">
    <source>
        <dbReference type="Proteomes" id="UP000315983"/>
    </source>
</evidence>
<name>A0A542XLC8_SALAC</name>
<keyword evidence="1" id="KW-0805">Transcription regulation</keyword>
<keyword evidence="3" id="KW-0472">Membrane</keyword>
<keyword evidence="3" id="KW-1133">Transmembrane helix</keyword>
<gene>
    <name evidence="6" type="ORF">FB564_1751</name>
    <name evidence="5" type="ORF">Sar04_43350</name>
</gene>
<keyword evidence="2" id="KW-0804">Transcription</keyword>
<evidence type="ECO:0000313" key="8">
    <source>
        <dbReference type="Proteomes" id="UP000677457"/>
    </source>
</evidence>
<feature type="domain" description="Putative zinc-finger" evidence="4">
    <location>
        <begin position="10"/>
        <end position="36"/>
    </location>
</feature>
<comment type="caution">
    <text evidence="6">The sequence shown here is derived from an EMBL/GenBank/DDBJ whole genome shotgun (WGS) entry which is preliminary data.</text>
</comment>
<sequence length="257" mass="27133">MRRDHDDATIGAYLAGELPDRAREAFEAHLLTCDRCWAEVAAGRRGRELVHLARDPVPPDLAARLAGAVVAEQHIGPHHDFAAEGRIPARLRGLRHRRTGGGRRFWALAAAALALVAALGAMIVDRDTAAVPAPQIAVAVAGYHDGRLPGTTIPARPGPDLSALRLSGAGASAGDLAGQSVSGYAYRDDTGRRLIIYVSDEPFPVSTQAENAIGSAGAGMMRLDDVVVLCSRRPHTALVLGDDEELVRQAATTLDLI</sequence>
<evidence type="ECO:0000256" key="2">
    <source>
        <dbReference type="ARBA" id="ARBA00023163"/>
    </source>
</evidence>
<evidence type="ECO:0000313" key="6">
    <source>
        <dbReference type="EMBL" id="TQL36647.1"/>
    </source>
</evidence>
<dbReference type="RefSeq" id="WP_019030879.1">
    <property type="nucleotide sequence ID" value="NZ_BOQM01000044.1"/>
</dbReference>
<reference evidence="5 8" key="2">
    <citation type="submission" date="2021-03" db="EMBL/GenBank/DDBJ databases">
        <title>Whole genome shotgun sequence of Salinispora arenicola NBRC 105043.</title>
        <authorList>
            <person name="Komaki H."/>
            <person name="Tamura T."/>
        </authorList>
    </citation>
    <scope>NUCLEOTIDE SEQUENCE [LARGE SCALE GENOMIC DNA]</scope>
    <source>
        <strain evidence="5 8">NBRC 105043</strain>
    </source>
</reference>
<organism evidence="6 7">
    <name type="scientific">Salinispora arenicola</name>
    <dbReference type="NCBI Taxonomy" id="168697"/>
    <lineage>
        <taxon>Bacteria</taxon>
        <taxon>Bacillati</taxon>
        <taxon>Actinomycetota</taxon>
        <taxon>Actinomycetes</taxon>
        <taxon>Micromonosporales</taxon>
        <taxon>Micromonosporaceae</taxon>
        <taxon>Salinispora</taxon>
    </lineage>
</organism>
<dbReference type="AlphaFoldDB" id="A0A542XLC8"/>
<dbReference type="Proteomes" id="UP000315983">
    <property type="component" value="Unassembled WGS sequence"/>
</dbReference>
<keyword evidence="3" id="KW-0812">Transmembrane</keyword>
<reference evidence="6 7" key="1">
    <citation type="submission" date="2019-06" db="EMBL/GenBank/DDBJ databases">
        <title>Sequencing the genomes of 1000 actinobacteria strains.</title>
        <authorList>
            <person name="Klenk H.-P."/>
        </authorList>
    </citation>
    <scope>NUCLEOTIDE SEQUENCE [LARGE SCALE GENOMIC DNA]</scope>
    <source>
        <strain evidence="6 7">DSM 44819</strain>
    </source>
</reference>
<proteinExistence type="predicted"/>
<dbReference type="EMBL" id="VFOL01000001">
    <property type="protein sequence ID" value="TQL36647.1"/>
    <property type="molecule type" value="Genomic_DNA"/>
</dbReference>
<dbReference type="GeneID" id="93771037"/>
<evidence type="ECO:0000259" key="4">
    <source>
        <dbReference type="Pfam" id="PF13490"/>
    </source>
</evidence>
<feature type="transmembrane region" description="Helical" evidence="3">
    <location>
        <begin position="105"/>
        <end position="124"/>
    </location>
</feature>